<feature type="compositionally biased region" description="Acidic residues" evidence="7">
    <location>
        <begin position="139"/>
        <end position="152"/>
    </location>
</feature>
<keyword evidence="5" id="KW-0804">Transcription</keyword>
<dbReference type="InterPro" id="IPR007219">
    <property type="entry name" value="XnlR_reg_dom"/>
</dbReference>
<feature type="domain" description="Zn(2)-C6 fungal-type" evidence="8">
    <location>
        <begin position="29"/>
        <end position="61"/>
    </location>
</feature>
<evidence type="ECO:0000313" key="9">
    <source>
        <dbReference type="EMBL" id="KAE8423673.1"/>
    </source>
</evidence>
<dbReference type="Pfam" id="PF04082">
    <property type="entry name" value="Fungal_trans"/>
    <property type="match status" value="1"/>
</dbReference>
<evidence type="ECO:0000313" key="10">
    <source>
        <dbReference type="Proteomes" id="UP000325395"/>
    </source>
</evidence>
<protein>
    <recommendedName>
        <fullName evidence="8">Zn(2)-C6 fungal-type domain-containing protein</fullName>
    </recommendedName>
</protein>
<dbReference type="CDD" id="cd12148">
    <property type="entry name" value="fungal_TF_MHR"/>
    <property type="match status" value="1"/>
</dbReference>
<dbReference type="PANTHER" id="PTHR31944:SF131">
    <property type="entry name" value="HEME-RESPONSIVE ZINC FINGER TRANSCRIPTION FACTOR HAP1"/>
    <property type="match status" value="1"/>
</dbReference>
<evidence type="ECO:0000256" key="5">
    <source>
        <dbReference type="ARBA" id="ARBA00023163"/>
    </source>
</evidence>
<keyword evidence="4" id="KW-0238">DNA-binding</keyword>
<dbReference type="SMART" id="SM00066">
    <property type="entry name" value="GAL4"/>
    <property type="match status" value="1"/>
</dbReference>
<dbReference type="InterPro" id="IPR001138">
    <property type="entry name" value="Zn2Cys6_DnaBD"/>
</dbReference>
<evidence type="ECO:0000256" key="6">
    <source>
        <dbReference type="ARBA" id="ARBA00023242"/>
    </source>
</evidence>
<dbReference type="PROSITE" id="PS00463">
    <property type="entry name" value="ZN2_CY6_FUNGAL_1"/>
    <property type="match status" value="1"/>
</dbReference>
<keyword evidence="3" id="KW-0805">Transcription regulation</keyword>
<evidence type="ECO:0000256" key="3">
    <source>
        <dbReference type="ARBA" id="ARBA00023015"/>
    </source>
</evidence>
<evidence type="ECO:0000259" key="8">
    <source>
        <dbReference type="PROSITE" id="PS50048"/>
    </source>
</evidence>
<evidence type="ECO:0000256" key="7">
    <source>
        <dbReference type="SAM" id="MobiDB-lite"/>
    </source>
</evidence>
<name>A0ABQ6X300_9EURO</name>
<dbReference type="SUPFAM" id="SSF57701">
    <property type="entry name" value="Zn2/Cys6 DNA-binding domain"/>
    <property type="match status" value="1"/>
</dbReference>
<organism evidence="9 10">
    <name type="scientific">Aspergillus pseudocaelatus</name>
    <dbReference type="NCBI Taxonomy" id="1825620"/>
    <lineage>
        <taxon>Eukaryota</taxon>
        <taxon>Fungi</taxon>
        <taxon>Dikarya</taxon>
        <taxon>Ascomycota</taxon>
        <taxon>Pezizomycotina</taxon>
        <taxon>Eurotiomycetes</taxon>
        <taxon>Eurotiomycetidae</taxon>
        <taxon>Eurotiales</taxon>
        <taxon>Aspergillaceae</taxon>
        <taxon>Aspergillus</taxon>
        <taxon>Aspergillus subgen. Circumdati</taxon>
    </lineage>
</organism>
<dbReference type="PROSITE" id="PS50048">
    <property type="entry name" value="ZN2_CY6_FUNGAL_2"/>
    <property type="match status" value="1"/>
</dbReference>
<sequence>MLPTAAHPPVSQAQETKPRQKRRRRKIWSCHECRRRKVQCDRTFPVCGRCSKSGRSSHCVYTEDEPTTSTNIEGEVDEKQYGTFKNFYLPTQGVESLRQPMAPDDSAAGLRPEHVISQPERPLDMLAKLNKYTTAAEGSGEDTGPESSDDQDTGTHSGGNPFATKFHGDTHVSTILKQIPGLYHFTREAFEQFPAMDQVRHAVHKSETWDHTAKPVSSRELYALLPPRSEADNLVSIYFESFEPIYHIFHRPNFRQSYGELWEKTDDSSHQFVVVVLLIIAAAMCLISTHPSPGSAEIKSSRNTATRIIQFCEDVLQFNPLRYNRLLDFQVAFLLLLARQVNGRRYKQTWPNAGKLVQISMSVGLHREKMGLGKRMSNVDKELRRRIWASVAEFELQASFERGMPPVLWTQQCNIRSPRNIADDNLELPSDSTNSPDNLNPSWYLSTLSSSLIFRHSLAALLNDSLTTIPFSDFKSITEKLMHYLSVLLSSKISKTQPVFGLLMINLHQYQLALHFRQASRSPSSVERDFSRMVMWRTATEIIDIHEKVLSGGSHILELLGGDHFRAALSLSYVFVSHEAVKVVTYFQPSDEDYFDFTRKAIDMITTKTLRFSGDQRQLWITMASNAFVESLRDPPKRNQYLKIAVDQFLAVFNAKDSIPVSSDLQSSVTNNSISTEVAIFMQSPTGLTISHEPSHDELGLMDWWFGNDNLDDLASFIDFD</sequence>
<dbReference type="PANTHER" id="PTHR31944">
    <property type="entry name" value="HEME-RESPONSIVE ZINC FINGER TRANSCRIPTION FACTOR HAP1"/>
    <property type="match status" value="1"/>
</dbReference>
<evidence type="ECO:0000256" key="1">
    <source>
        <dbReference type="ARBA" id="ARBA00022723"/>
    </source>
</evidence>
<dbReference type="Gene3D" id="4.10.240.10">
    <property type="entry name" value="Zn(2)-C6 fungal-type DNA-binding domain"/>
    <property type="match status" value="1"/>
</dbReference>
<keyword evidence="2" id="KW-0862">Zinc</keyword>
<evidence type="ECO:0000256" key="4">
    <source>
        <dbReference type="ARBA" id="ARBA00023125"/>
    </source>
</evidence>
<dbReference type="InterPro" id="IPR036864">
    <property type="entry name" value="Zn2-C6_fun-type_DNA-bd_sf"/>
</dbReference>
<proteinExistence type="predicted"/>
<evidence type="ECO:0000256" key="2">
    <source>
        <dbReference type="ARBA" id="ARBA00022833"/>
    </source>
</evidence>
<dbReference type="EMBL" id="ML735688">
    <property type="protein sequence ID" value="KAE8423673.1"/>
    <property type="molecule type" value="Genomic_DNA"/>
</dbReference>
<dbReference type="InterPro" id="IPR051430">
    <property type="entry name" value="Fungal_TF_Env_Response"/>
</dbReference>
<reference evidence="9 10" key="1">
    <citation type="submission" date="2019-04" db="EMBL/GenBank/DDBJ databases">
        <authorList>
            <consortium name="DOE Joint Genome Institute"/>
            <person name="Mondo S."/>
            <person name="Kjaerbolling I."/>
            <person name="Vesth T."/>
            <person name="Frisvad J.C."/>
            <person name="Nybo J.L."/>
            <person name="Theobald S."/>
            <person name="Kildgaard S."/>
            <person name="Isbrandt T."/>
            <person name="Kuo A."/>
            <person name="Sato A."/>
            <person name="Lyhne E.K."/>
            <person name="Kogle M.E."/>
            <person name="Wiebenga A."/>
            <person name="Kun R.S."/>
            <person name="Lubbers R.J."/>
            <person name="Makela M.R."/>
            <person name="Barry K."/>
            <person name="Chovatia M."/>
            <person name="Clum A."/>
            <person name="Daum C."/>
            <person name="Haridas S."/>
            <person name="He G."/>
            <person name="LaButti K."/>
            <person name="Lipzen A."/>
            <person name="Riley R."/>
            <person name="Salamov A."/>
            <person name="Simmons B.A."/>
            <person name="Magnuson J.K."/>
            <person name="Henrissat B."/>
            <person name="Mortensen U.H."/>
            <person name="Larsen T.O."/>
            <person name="Devries R.P."/>
            <person name="Grigoriev I.V."/>
            <person name="Machida M."/>
            <person name="Baker S.E."/>
            <person name="Andersen M.R."/>
            <person name="Cantor M.N."/>
            <person name="Hua S.X."/>
        </authorList>
    </citation>
    <scope>NUCLEOTIDE SEQUENCE [LARGE SCALE GENOMIC DNA]</scope>
    <source>
        <strain evidence="9 10">CBS 117616</strain>
    </source>
</reference>
<dbReference type="Proteomes" id="UP000325395">
    <property type="component" value="Unassembled WGS sequence"/>
</dbReference>
<keyword evidence="1" id="KW-0479">Metal-binding</keyword>
<keyword evidence="6" id="KW-0539">Nucleus</keyword>
<dbReference type="Pfam" id="PF00172">
    <property type="entry name" value="Zn_clus"/>
    <property type="match status" value="1"/>
</dbReference>
<accession>A0ABQ6X300</accession>
<dbReference type="CDD" id="cd00067">
    <property type="entry name" value="GAL4"/>
    <property type="match status" value="1"/>
</dbReference>
<gene>
    <name evidence="9" type="ORF">BDV36DRAFT_290339</name>
</gene>
<feature type="region of interest" description="Disordered" evidence="7">
    <location>
        <begin position="135"/>
        <end position="163"/>
    </location>
</feature>
<feature type="region of interest" description="Disordered" evidence="7">
    <location>
        <begin position="1"/>
        <end position="23"/>
    </location>
</feature>
<keyword evidence="10" id="KW-1185">Reference proteome</keyword>